<evidence type="ECO:0000313" key="2">
    <source>
        <dbReference type="Proteomes" id="UP001501725"/>
    </source>
</evidence>
<keyword evidence="2" id="KW-1185">Reference proteome</keyword>
<dbReference type="Proteomes" id="UP001501725">
    <property type="component" value="Unassembled WGS sequence"/>
</dbReference>
<proteinExistence type="predicted"/>
<comment type="caution">
    <text evidence="1">The sequence shown here is derived from an EMBL/GenBank/DDBJ whole genome shotgun (WGS) entry which is preliminary data.</text>
</comment>
<dbReference type="EMBL" id="BAABGY010000005">
    <property type="protein sequence ID" value="GAA4324546.1"/>
    <property type="molecule type" value="Genomic_DNA"/>
</dbReference>
<evidence type="ECO:0000313" key="1">
    <source>
        <dbReference type="EMBL" id="GAA4324546.1"/>
    </source>
</evidence>
<name>A0ABP8GHV7_9BACT</name>
<dbReference type="Pfam" id="PF20420">
    <property type="entry name" value="DUF6702"/>
    <property type="match status" value="1"/>
</dbReference>
<gene>
    <name evidence="1" type="ORF">GCM10023184_11960</name>
</gene>
<accession>A0ABP8GHV7</accession>
<organism evidence="1 2">
    <name type="scientific">Flaviaesturariibacter amylovorans</name>
    <dbReference type="NCBI Taxonomy" id="1084520"/>
    <lineage>
        <taxon>Bacteria</taxon>
        <taxon>Pseudomonadati</taxon>
        <taxon>Bacteroidota</taxon>
        <taxon>Chitinophagia</taxon>
        <taxon>Chitinophagales</taxon>
        <taxon>Chitinophagaceae</taxon>
        <taxon>Flaviaestuariibacter</taxon>
    </lineage>
</organism>
<dbReference type="RefSeq" id="WP_345254221.1">
    <property type="nucleotide sequence ID" value="NZ_BAABGY010000005.1"/>
</dbReference>
<dbReference type="InterPro" id="IPR046525">
    <property type="entry name" value="DUF6702"/>
</dbReference>
<sequence>MALLSFKWFLPFVASLFHPFFVSVTEINHVAANKEYEVSCKVFTEDLEAAIRKNYNISFDLTAKGQEAQHNKYVEDYFRKHLAVSADGKPLPLHYLGFEQERESLYCYFDVPGAAAPKRIDVKNEVLHDFTDKQMNIIHATVNGKRQSTKIDYPVKTASFQF</sequence>
<protein>
    <submittedName>
        <fullName evidence="1">Uncharacterized protein</fullName>
    </submittedName>
</protein>
<reference evidence="2" key="1">
    <citation type="journal article" date="2019" name="Int. J. Syst. Evol. Microbiol.">
        <title>The Global Catalogue of Microorganisms (GCM) 10K type strain sequencing project: providing services to taxonomists for standard genome sequencing and annotation.</title>
        <authorList>
            <consortium name="The Broad Institute Genomics Platform"/>
            <consortium name="The Broad Institute Genome Sequencing Center for Infectious Disease"/>
            <person name="Wu L."/>
            <person name="Ma J."/>
        </authorList>
    </citation>
    <scope>NUCLEOTIDE SEQUENCE [LARGE SCALE GENOMIC DNA]</scope>
    <source>
        <strain evidence="2">JCM 17919</strain>
    </source>
</reference>